<dbReference type="STRING" id="228230.RMCC_5774"/>
<reference evidence="3" key="1">
    <citation type="journal article" date="2016" name="Genome Announc.">
        <title>Draft Genome Sequences of Five Rapidly Growing Mycobacterium Species, M. thermoresistibile, M. fortuitum subsp. acetamidolyticum, M. canariasense, M. brisbanense, and M. novocastrense.</title>
        <authorList>
            <person name="Katahira K."/>
            <person name="Ogura Y."/>
            <person name="Gotoh Y."/>
            <person name="Hayashi T."/>
        </authorList>
    </citation>
    <scope>NUCLEOTIDE SEQUENCE [LARGE SCALE GENOMIC DNA]</scope>
    <source>
        <strain evidence="3">JCM15298</strain>
    </source>
</reference>
<feature type="domain" description="DUF7196" evidence="1">
    <location>
        <begin position="1"/>
        <end position="58"/>
    </location>
</feature>
<reference evidence="3" key="2">
    <citation type="submission" date="2016-02" db="EMBL/GenBank/DDBJ databases">
        <title>Draft genome sequence of five rapidly growing Mycobacterium species.</title>
        <authorList>
            <person name="Katahira K."/>
            <person name="Gotou Y."/>
            <person name="Iida K."/>
            <person name="Ogura Y."/>
            <person name="Hayashi T."/>
        </authorList>
    </citation>
    <scope>NUCLEOTIDE SEQUENCE [LARGE SCALE GENOMIC DNA]</scope>
    <source>
        <strain evidence="3">JCM15298</strain>
    </source>
</reference>
<evidence type="ECO:0000313" key="2">
    <source>
        <dbReference type="EMBL" id="GAS98809.1"/>
    </source>
</evidence>
<dbReference type="Proteomes" id="UP000069443">
    <property type="component" value="Unassembled WGS sequence"/>
</dbReference>
<gene>
    <name evidence="2" type="ORF">RMCC_5774</name>
</gene>
<sequence>MACACRGGRRAGQTTSQGVVAGFKVVYPDGSEHPNLFDTSIEAKKHTLVHGGTYYQVMQS</sequence>
<dbReference type="InterPro" id="IPR055620">
    <property type="entry name" value="DUF7196"/>
</dbReference>
<name>A0A124E351_MYCCR</name>
<dbReference type="RefSeq" id="WP_062659580.1">
    <property type="nucleotide sequence ID" value="NZ_JACKTQ010000016.1"/>
</dbReference>
<dbReference type="Pfam" id="PF23826">
    <property type="entry name" value="DUF7196"/>
    <property type="match status" value="1"/>
</dbReference>
<accession>A0A124E351</accession>
<organism evidence="2 3">
    <name type="scientific">Mycolicibacterium canariasense</name>
    <name type="common">Mycobacterium canariasense</name>
    <dbReference type="NCBI Taxonomy" id="228230"/>
    <lineage>
        <taxon>Bacteria</taxon>
        <taxon>Bacillati</taxon>
        <taxon>Actinomycetota</taxon>
        <taxon>Actinomycetes</taxon>
        <taxon>Mycobacteriales</taxon>
        <taxon>Mycobacteriaceae</taxon>
        <taxon>Mycolicibacterium</taxon>
    </lineage>
</organism>
<evidence type="ECO:0000259" key="1">
    <source>
        <dbReference type="Pfam" id="PF23826"/>
    </source>
</evidence>
<evidence type="ECO:0000313" key="3">
    <source>
        <dbReference type="Proteomes" id="UP000069443"/>
    </source>
</evidence>
<dbReference type="AlphaFoldDB" id="A0A124E351"/>
<dbReference type="EMBL" id="BCSY01000111">
    <property type="protein sequence ID" value="GAS98809.1"/>
    <property type="molecule type" value="Genomic_DNA"/>
</dbReference>
<proteinExistence type="predicted"/>
<comment type="caution">
    <text evidence="2">The sequence shown here is derived from an EMBL/GenBank/DDBJ whole genome shotgun (WGS) entry which is preliminary data.</text>
</comment>
<keyword evidence="3" id="KW-1185">Reference proteome</keyword>
<protein>
    <submittedName>
        <fullName evidence="2">Gp9</fullName>
    </submittedName>
</protein>